<gene>
    <name evidence="1" type="ORF">OU5_P0311</name>
</gene>
<accession>A0A024EMF1</accession>
<reference evidence="1 2" key="1">
    <citation type="journal article" date="2012" name="J. Bacteriol.">
        <title>Genome sequence of cold-adapted Pseudomonas mandelii strain JR-1.</title>
        <authorList>
            <person name="Jang S.H."/>
            <person name="Kim J."/>
            <person name="Kim J."/>
            <person name="Hong S."/>
            <person name="Lee C."/>
        </authorList>
    </citation>
    <scope>NUCLEOTIDE SEQUENCE [LARGE SCALE GENOMIC DNA]</scope>
    <source>
        <strain evidence="1 2">JR-1</strain>
        <plasmid evidence="2">Plasmid</plasmid>
    </source>
</reference>
<dbReference type="PROSITE" id="PS51257">
    <property type="entry name" value="PROKAR_LIPOPROTEIN"/>
    <property type="match status" value="1"/>
</dbReference>
<dbReference type="HOGENOM" id="CLU_1936283_0_0_6"/>
<organism evidence="1 2">
    <name type="scientific">Pseudomonas mandelii JR-1</name>
    <dbReference type="NCBI Taxonomy" id="1147786"/>
    <lineage>
        <taxon>Bacteria</taxon>
        <taxon>Pseudomonadati</taxon>
        <taxon>Pseudomonadota</taxon>
        <taxon>Gammaproteobacteria</taxon>
        <taxon>Pseudomonadales</taxon>
        <taxon>Pseudomonadaceae</taxon>
        <taxon>Pseudomonas</taxon>
    </lineage>
</organism>
<dbReference type="Proteomes" id="UP000026913">
    <property type="component" value="Plasmid unnamed"/>
</dbReference>
<geneLocation type="plasmid" evidence="2"/>
<evidence type="ECO:0008006" key="3">
    <source>
        <dbReference type="Google" id="ProtNLM"/>
    </source>
</evidence>
<dbReference type="RefSeq" id="WP_010466293.1">
    <property type="nucleotide sequence ID" value="NZ_CP005961.1"/>
</dbReference>
<dbReference type="AlphaFoldDB" id="A0A024EMF1"/>
<sequence length="130" mass="13466">MRNTVKVLSLMICGFAAGCSSEPSTNPLDSPAYVAALEKQKHAVETVKVYQVVPPNSLAVRAVMSATCGSDSVLTGADENYVLTGLKVKAFSSGADGIAEVVIKQLPDPGRHCDGNVALGGTAKAFTVQR</sequence>
<name>A0A024EMF1_9PSED</name>
<protein>
    <recommendedName>
        <fullName evidence="3">Lipoprotein</fullName>
    </recommendedName>
</protein>
<dbReference type="OrthoDB" id="6925905at2"/>
<evidence type="ECO:0000313" key="2">
    <source>
        <dbReference type="Proteomes" id="UP000026913"/>
    </source>
</evidence>
<dbReference type="EMBL" id="CP005961">
    <property type="protein sequence ID" value="AHZ73563.1"/>
    <property type="molecule type" value="Genomic_DNA"/>
</dbReference>
<dbReference type="KEGG" id="pman:OU5_P0311"/>
<keyword evidence="1" id="KW-0614">Plasmid</keyword>
<evidence type="ECO:0000313" key="1">
    <source>
        <dbReference type="EMBL" id="AHZ73563.1"/>
    </source>
</evidence>
<proteinExistence type="predicted"/>